<organism evidence="2 3">
    <name type="scientific">Periconia digitata</name>
    <dbReference type="NCBI Taxonomy" id="1303443"/>
    <lineage>
        <taxon>Eukaryota</taxon>
        <taxon>Fungi</taxon>
        <taxon>Dikarya</taxon>
        <taxon>Ascomycota</taxon>
        <taxon>Pezizomycotina</taxon>
        <taxon>Dothideomycetes</taxon>
        <taxon>Pleosporomycetidae</taxon>
        <taxon>Pleosporales</taxon>
        <taxon>Massarineae</taxon>
        <taxon>Periconiaceae</taxon>
        <taxon>Periconia</taxon>
    </lineage>
</organism>
<evidence type="ECO:0000313" key="3">
    <source>
        <dbReference type="Proteomes" id="UP001152607"/>
    </source>
</evidence>
<dbReference type="AlphaFoldDB" id="A0A9W4XRV0"/>
<dbReference type="EMBL" id="CAOQHR010000012">
    <property type="protein sequence ID" value="CAI6341944.1"/>
    <property type="molecule type" value="Genomic_DNA"/>
</dbReference>
<keyword evidence="3" id="KW-1185">Reference proteome</keyword>
<dbReference type="OrthoDB" id="1935484at2759"/>
<evidence type="ECO:0000313" key="2">
    <source>
        <dbReference type="EMBL" id="CAI6341944.1"/>
    </source>
</evidence>
<accession>A0A9W4XRV0</accession>
<comment type="caution">
    <text evidence="2">The sequence shown here is derived from an EMBL/GenBank/DDBJ whole genome shotgun (WGS) entry which is preliminary data.</text>
</comment>
<dbReference type="Proteomes" id="UP001152607">
    <property type="component" value="Unassembled WGS sequence"/>
</dbReference>
<name>A0A9W4XRV0_9PLEO</name>
<feature type="region of interest" description="Disordered" evidence="1">
    <location>
        <begin position="1"/>
        <end position="20"/>
    </location>
</feature>
<proteinExistence type="predicted"/>
<evidence type="ECO:0000256" key="1">
    <source>
        <dbReference type="SAM" id="MobiDB-lite"/>
    </source>
</evidence>
<protein>
    <submittedName>
        <fullName evidence="2">Uncharacterized protein</fullName>
    </submittedName>
</protein>
<gene>
    <name evidence="2" type="ORF">PDIGIT_LOCUS15144</name>
</gene>
<reference evidence="2" key="1">
    <citation type="submission" date="2023-01" db="EMBL/GenBank/DDBJ databases">
        <authorList>
            <person name="Van Ghelder C."/>
            <person name="Rancurel C."/>
        </authorList>
    </citation>
    <scope>NUCLEOTIDE SEQUENCE</scope>
    <source>
        <strain evidence="2">CNCM I-4278</strain>
    </source>
</reference>
<sequence length="152" mass="17300">MSTVLEQSSSSSSSSVPSHGVVHKGVFEKDQSIVETVEAPPPLGAPLEEKRFWFQRTKGYDPGAIATLPSVYDDPETAKQYQPRADWENVHRFNPLARWNWGEENKLIRKIDLRILIFVCICFMALEIDRANIQQANTDNFLRDLHLTTNGE</sequence>